<gene>
    <name evidence="8" type="ORF">ENW83_03765</name>
</gene>
<dbReference type="PANTHER" id="PTHR34856">
    <property type="entry name" value="PROTEIN NRFD"/>
    <property type="match status" value="1"/>
</dbReference>
<evidence type="ECO:0000256" key="3">
    <source>
        <dbReference type="ARBA" id="ARBA00022475"/>
    </source>
</evidence>
<dbReference type="Gene3D" id="1.20.1630.10">
    <property type="entry name" value="Formate dehydrogenase/DMSO reductase domain"/>
    <property type="match status" value="1"/>
</dbReference>
<sequence length="382" mass="41592">MRRSFAIISVLVVLILGVILGAIGLSKKEVGEVSWGILVPGYMFFAMTAAGAALVTLAPSLFGYEGSSGELKSLRKLALWFAAGTLIPSWFLILLDLSRPAKFVDIFIGFNPSSRIAWMAALYSMTFVVLIIELLYAIIKEERTAEGLTGKSAWVITLTLIGTVVELMLISNLSQVFGVIQTFPAWHGAYLVPIFIVTSFILGASGMGIFVVLSMKNREKETKFAASYYGKMIISSSLVLALLLFWAMLSAYFDPEAWASFSQMLKGIYSAMFWCAGVLGFLISPTVAGIAVRRKNTTAIVASSIISLLFGFTILYLIVVVPQTVYFDVLAGVVNERVYSIGAGELLIAVGGLLIWLSLISLGYLLLPLLPEERAKKLLIFK</sequence>
<feature type="transmembrane region" description="Helical" evidence="7">
    <location>
        <begin position="115"/>
        <end position="139"/>
    </location>
</feature>
<comment type="similarity">
    <text evidence="2">Belongs to the NrfD family.</text>
</comment>
<dbReference type="Pfam" id="PF03916">
    <property type="entry name" value="NrfD"/>
    <property type="match status" value="1"/>
</dbReference>
<feature type="transmembrane region" description="Helical" evidence="7">
    <location>
        <begin position="151"/>
        <end position="170"/>
    </location>
</feature>
<name>A0A7J3SL65_9CREN</name>
<feature type="transmembrane region" description="Helical" evidence="7">
    <location>
        <begin position="346"/>
        <end position="367"/>
    </location>
</feature>
<accession>A0A7J3SL65</accession>
<feature type="transmembrane region" description="Helical" evidence="7">
    <location>
        <begin position="77"/>
        <end position="95"/>
    </location>
</feature>
<evidence type="ECO:0000256" key="1">
    <source>
        <dbReference type="ARBA" id="ARBA00004651"/>
    </source>
</evidence>
<feature type="transmembrane region" description="Helical" evidence="7">
    <location>
        <begin position="299"/>
        <end position="326"/>
    </location>
</feature>
<dbReference type="PANTHER" id="PTHR34856:SF2">
    <property type="entry name" value="PROTEIN NRFD"/>
    <property type="match status" value="1"/>
</dbReference>
<comment type="subcellular location">
    <subcellularLocation>
        <location evidence="1">Cell membrane</location>
        <topology evidence="1">Multi-pass membrane protein</topology>
    </subcellularLocation>
</comment>
<evidence type="ECO:0000256" key="5">
    <source>
        <dbReference type="ARBA" id="ARBA00022989"/>
    </source>
</evidence>
<reference evidence="8" key="1">
    <citation type="journal article" date="2020" name="mSystems">
        <title>Genome- and Community-Level Interaction Insights into Carbon Utilization and Element Cycling Functions of Hydrothermarchaeota in Hydrothermal Sediment.</title>
        <authorList>
            <person name="Zhou Z."/>
            <person name="Liu Y."/>
            <person name="Xu W."/>
            <person name="Pan J."/>
            <person name="Luo Z.H."/>
            <person name="Li M."/>
        </authorList>
    </citation>
    <scope>NUCLEOTIDE SEQUENCE [LARGE SCALE GENOMIC DNA]</scope>
    <source>
        <strain evidence="8">SpSt-885</strain>
    </source>
</reference>
<organism evidence="8">
    <name type="scientific">Fervidicoccus fontis</name>
    <dbReference type="NCBI Taxonomy" id="683846"/>
    <lineage>
        <taxon>Archaea</taxon>
        <taxon>Thermoproteota</taxon>
        <taxon>Thermoprotei</taxon>
        <taxon>Fervidicoccales</taxon>
        <taxon>Fervidicoccaceae</taxon>
        <taxon>Fervidicoccus</taxon>
    </lineage>
</organism>
<keyword evidence="3" id="KW-1003">Cell membrane</keyword>
<evidence type="ECO:0008006" key="9">
    <source>
        <dbReference type="Google" id="ProtNLM"/>
    </source>
</evidence>
<evidence type="ECO:0000256" key="4">
    <source>
        <dbReference type="ARBA" id="ARBA00022692"/>
    </source>
</evidence>
<feature type="transmembrane region" description="Helical" evidence="7">
    <location>
        <begin position="37"/>
        <end position="57"/>
    </location>
</feature>
<keyword evidence="6 7" id="KW-0472">Membrane</keyword>
<keyword evidence="4 7" id="KW-0812">Transmembrane</keyword>
<evidence type="ECO:0000256" key="7">
    <source>
        <dbReference type="SAM" id="Phobius"/>
    </source>
</evidence>
<feature type="transmembrane region" description="Helical" evidence="7">
    <location>
        <begin position="233"/>
        <end position="253"/>
    </location>
</feature>
<dbReference type="GO" id="GO:0005886">
    <property type="term" value="C:plasma membrane"/>
    <property type="evidence" value="ECO:0007669"/>
    <property type="project" value="UniProtKB-SubCell"/>
</dbReference>
<feature type="transmembrane region" description="Helical" evidence="7">
    <location>
        <begin position="268"/>
        <end position="292"/>
    </location>
</feature>
<comment type="caution">
    <text evidence="8">The sequence shown here is derived from an EMBL/GenBank/DDBJ whole genome shotgun (WGS) entry which is preliminary data.</text>
</comment>
<feature type="transmembrane region" description="Helical" evidence="7">
    <location>
        <begin position="190"/>
        <end position="213"/>
    </location>
</feature>
<dbReference type="AlphaFoldDB" id="A0A7J3SL65"/>
<dbReference type="InterPro" id="IPR005614">
    <property type="entry name" value="NrfD-like"/>
</dbReference>
<dbReference type="EMBL" id="DTLS01000105">
    <property type="protein sequence ID" value="HGZ60306.1"/>
    <property type="molecule type" value="Genomic_DNA"/>
</dbReference>
<protein>
    <recommendedName>
        <fullName evidence="9">Polysulfide reductase</fullName>
    </recommendedName>
</protein>
<evidence type="ECO:0000256" key="6">
    <source>
        <dbReference type="ARBA" id="ARBA00023136"/>
    </source>
</evidence>
<dbReference type="InterPro" id="IPR052049">
    <property type="entry name" value="Electron_transfer_protein"/>
</dbReference>
<evidence type="ECO:0000256" key="2">
    <source>
        <dbReference type="ARBA" id="ARBA00008929"/>
    </source>
</evidence>
<evidence type="ECO:0000313" key="8">
    <source>
        <dbReference type="EMBL" id="HGZ60306.1"/>
    </source>
</evidence>
<proteinExistence type="inferred from homology"/>
<keyword evidence="5 7" id="KW-1133">Transmembrane helix</keyword>